<name>A0ABV4RGH6_9BACT</name>
<dbReference type="InterPro" id="IPR036249">
    <property type="entry name" value="Thioredoxin-like_sf"/>
</dbReference>
<organism evidence="2 3">
    <name type="scientific">Rufibacter glacialis</name>
    <dbReference type="NCBI Taxonomy" id="1259555"/>
    <lineage>
        <taxon>Bacteria</taxon>
        <taxon>Pseudomonadati</taxon>
        <taxon>Bacteroidota</taxon>
        <taxon>Cytophagia</taxon>
        <taxon>Cytophagales</taxon>
        <taxon>Hymenobacteraceae</taxon>
        <taxon>Rufibacter</taxon>
    </lineage>
</organism>
<evidence type="ECO:0000259" key="1">
    <source>
        <dbReference type="PROSITE" id="PS51352"/>
    </source>
</evidence>
<dbReference type="Proteomes" id="UP001570846">
    <property type="component" value="Unassembled WGS sequence"/>
</dbReference>
<keyword evidence="3" id="KW-1185">Reference proteome</keyword>
<evidence type="ECO:0000313" key="2">
    <source>
        <dbReference type="EMBL" id="MFA1770794.1"/>
    </source>
</evidence>
<sequence>MMAIQTSSDKELRSIIFEKERVIVKFIDEECQICKALAPSFSTFSEDPKYQDITFLKMDAAENPVSSKEVKLTGTPFFAIYFKGTLRDCALLSSEEDVRKYLDRLVSCQE</sequence>
<dbReference type="Pfam" id="PF00085">
    <property type="entry name" value="Thioredoxin"/>
    <property type="match status" value="1"/>
</dbReference>
<feature type="domain" description="Thioredoxin" evidence="1">
    <location>
        <begin position="1"/>
        <end position="107"/>
    </location>
</feature>
<evidence type="ECO:0000313" key="3">
    <source>
        <dbReference type="Proteomes" id="UP001570846"/>
    </source>
</evidence>
<dbReference type="SUPFAM" id="SSF52833">
    <property type="entry name" value="Thioredoxin-like"/>
    <property type="match status" value="1"/>
</dbReference>
<dbReference type="Gene3D" id="3.40.30.10">
    <property type="entry name" value="Glutaredoxin"/>
    <property type="match status" value="1"/>
</dbReference>
<comment type="caution">
    <text evidence="2">The sequence shown here is derived from an EMBL/GenBank/DDBJ whole genome shotgun (WGS) entry which is preliminary data.</text>
</comment>
<reference evidence="2 3" key="1">
    <citation type="submission" date="2024-08" db="EMBL/GenBank/DDBJ databases">
        <authorList>
            <person name="Wei W."/>
        </authorList>
    </citation>
    <scope>NUCLEOTIDE SEQUENCE [LARGE SCALE GENOMIC DNA]</scope>
    <source>
        <strain evidence="2 3">XU2</strain>
    </source>
</reference>
<dbReference type="RefSeq" id="WP_225840788.1">
    <property type="nucleotide sequence ID" value="NZ_BMMG01000004.1"/>
</dbReference>
<dbReference type="PROSITE" id="PS51352">
    <property type="entry name" value="THIOREDOXIN_2"/>
    <property type="match status" value="1"/>
</dbReference>
<dbReference type="CDD" id="cd02947">
    <property type="entry name" value="TRX_family"/>
    <property type="match status" value="1"/>
</dbReference>
<gene>
    <name evidence="2" type="ORF">ACD591_05780</name>
</gene>
<proteinExistence type="predicted"/>
<accession>A0ABV4RGH6</accession>
<dbReference type="InterPro" id="IPR013766">
    <property type="entry name" value="Thioredoxin_domain"/>
</dbReference>
<dbReference type="EMBL" id="JBGOGF010000003">
    <property type="protein sequence ID" value="MFA1770794.1"/>
    <property type="molecule type" value="Genomic_DNA"/>
</dbReference>
<protein>
    <submittedName>
        <fullName evidence="2">Thioredoxin family protein</fullName>
    </submittedName>
</protein>